<dbReference type="PANTHER" id="PTHR46875">
    <property type="entry name" value="TUMOR NECROSIS FACTOR RECEPTOR SUPERFAMILY MEMBER 5"/>
    <property type="match status" value="1"/>
</dbReference>
<evidence type="ECO:0000313" key="5">
    <source>
        <dbReference type="Proteomes" id="UP001187315"/>
    </source>
</evidence>
<dbReference type="SUPFAM" id="SSF57586">
    <property type="entry name" value="TNF receptor-like"/>
    <property type="match status" value="2"/>
</dbReference>
<keyword evidence="1" id="KW-0812">Transmembrane</keyword>
<name>A0AA88LVK5_TACVA</name>
<protein>
    <recommendedName>
        <fullName evidence="3">TNFR-Cys domain-containing protein</fullName>
    </recommendedName>
</protein>
<dbReference type="GO" id="GO:0002768">
    <property type="term" value="P:immune response-regulating cell surface receptor signaling pathway"/>
    <property type="evidence" value="ECO:0007669"/>
    <property type="project" value="TreeGrafter"/>
</dbReference>
<dbReference type="PANTHER" id="PTHR46875:SF3">
    <property type="entry name" value="CD40 MOLECULE, TNF RECEPTOR SUPERFAMILY MEMBER 5"/>
    <property type="match status" value="1"/>
</dbReference>
<keyword evidence="2" id="KW-0732">Signal</keyword>
<dbReference type="GO" id="GO:0009897">
    <property type="term" value="C:external side of plasma membrane"/>
    <property type="evidence" value="ECO:0007669"/>
    <property type="project" value="TreeGrafter"/>
</dbReference>
<dbReference type="Proteomes" id="UP001187315">
    <property type="component" value="Unassembled WGS sequence"/>
</dbReference>
<accession>A0AA88LVK5</accession>
<reference evidence="4" key="1">
    <citation type="submission" date="2023-08" db="EMBL/GenBank/DDBJ databases">
        <title>Pelteobagrus vachellii genome.</title>
        <authorList>
            <person name="Liu H."/>
        </authorList>
    </citation>
    <scope>NUCLEOTIDE SEQUENCE</scope>
    <source>
        <strain evidence="4">PRFRI_2022a</strain>
        <tissue evidence="4">Muscle</tissue>
    </source>
</reference>
<feature type="chain" id="PRO_5041668997" description="TNFR-Cys domain-containing protein" evidence="2">
    <location>
        <begin position="19"/>
        <end position="297"/>
    </location>
</feature>
<keyword evidence="1" id="KW-0472">Membrane</keyword>
<keyword evidence="1" id="KW-1133">Transmembrane helix</keyword>
<evidence type="ECO:0000313" key="4">
    <source>
        <dbReference type="EMBL" id="KAK2825094.1"/>
    </source>
</evidence>
<dbReference type="InterPro" id="IPR052135">
    <property type="entry name" value="TNFRSF5"/>
</dbReference>
<feature type="domain" description="TNFR-Cys" evidence="3">
    <location>
        <begin position="137"/>
        <end position="175"/>
    </location>
</feature>
<keyword evidence="5" id="KW-1185">Reference proteome</keyword>
<dbReference type="Gene3D" id="2.10.50.10">
    <property type="entry name" value="Tumor Necrosis Factor Receptor, subunit A, domain 2"/>
    <property type="match status" value="2"/>
</dbReference>
<evidence type="ECO:0000259" key="3">
    <source>
        <dbReference type="SMART" id="SM00208"/>
    </source>
</evidence>
<dbReference type="GO" id="GO:0035631">
    <property type="term" value="C:CD40 receptor complex"/>
    <property type="evidence" value="ECO:0007669"/>
    <property type="project" value="TreeGrafter"/>
</dbReference>
<proteinExistence type="predicted"/>
<comment type="caution">
    <text evidence="4">The sequence shown here is derived from an EMBL/GenBank/DDBJ whole genome shotgun (WGS) entry which is preliminary data.</text>
</comment>
<dbReference type="EMBL" id="JAVHJS010000020">
    <property type="protein sequence ID" value="KAK2825094.1"/>
    <property type="molecule type" value="Genomic_DNA"/>
</dbReference>
<feature type="domain" description="TNFR-Cys" evidence="3">
    <location>
        <begin position="96"/>
        <end position="134"/>
    </location>
</feature>
<organism evidence="4 5">
    <name type="scientific">Tachysurus vachellii</name>
    <name type="common">Darkbarbel catfish</name>
    <name type="synonym">Pelteobagrus vachellii</name>
    <dbReference type="NCBI Taxonomy" id="175792"/>
    <lineage>
        <taxon>Eukaryota</taxon>
        <taxon>Metazoa</taxon>
        <taxon>Chordata</taxon>
        <taxon>Craniata</taxon>
        <taxon>Vertebrata</taxon>
        <taxon>Euteleostomi</taxon>
        <taxon>Actinopterygii</taxon>
        <taxon>Neopterygii</taxon>
        <taxon>Teleostei</taxon>
        <taxon>Ostariophysi</taxon>
        <taxon>Siluriformes</taxon>
        <taxon>Bagridae</taxon>
        <taxon>Tachysurus</taxon>
    </lineage>
</organism>
<sequence length="297" mass="33283">MHLKCVFILLVLSVVAESCDTETHYMMDEKCCKMCEPGKKVKYRNCEEPLCQECEEGEYQNRYNNMSQCKRQPSCDINLNLEKGSQSKTEYTPCKCIADHHCVNQECVACTRNTICRAGEKISRNGTQMEDLACEACPAGTFSNQESALFCQPWTECSSVSVEINPGSSTSDRICGLNRKLLIVTPVVVIAVLFIIGLSGYFYIKGRTGSISFVRKLQAHVWGNNHILTPTDIVHVENAQEQQPRNQPQEDTEDLLKLDPSLVPGISENGMPVIQDHSKSFLISETETEPESISDHF</sequence>
<dbReference type="Pfam" id="PF00020">
    <property type="entry name" value="TNFR_c6"/>
    <property type="match status" value="1"/>
</dbReference>
<feature type="signal peptide" evidence="2">
    <location>
        <begin position="1"/>
        <end position="18"/>
    </location>
</feature>
<dbReference type="InterPro" id="IPR001368">
    <property type="entry name" value="TNFR/NGFR_Cys_rich_reg"/>
</dbReference>
<dbReference type="AlphaFoldDB" id="A0AA88LVK5"/>
<gene>
    <name evidence="4" type="ORF">Q7C36_019021</name>
</gene>
<evidence type="ECO:0000256" key="2">
    <source>
        <dbReference type="SAM" id="SignalP"/>
    </source>
</evidence>
<dbReference type="SMART" id="SM00208">
    <property type="entry name" value="TNFR"/>
    <property type="match status" value="2"/>
</dbReference>
<feature type="transmembrane region" description="Helical" evidence="1">
    <location>
        <begin position="181"/>
        <end position="204"/>
    </location>
</feature>
<evidence type="ECO:0000256" key="1">
    <source>
        <dbReference type="SAM" id="Phobius"/>
    </source>
</evidence>